<sequence>MFKDGPYSKHWALYVERPFPDEEESFICHVTGSAGNFQYEDKNNHARTSNRIYKLYFLGHISESDLDNLRNVCRSLLVNNGDATWNCQNFVWDAFGALVEAGLLRPAQGVDKRTIWDQMDGV</sequence>
<reference evidence="1" key="1">
    <citation type="journal article" date="2023" name="Mol. Phylogenet. Evol.">
        <title>Genome-scale phylogeny and comparative genomics of the fungal order Sordariales.</title>
        <authorList>
            <person name="Hensen N."/>
            <person name="Bonometti L."/>
            <person name="Westerberg I."/>
            <person name="Brannstrom I.O."/>
            <person name="Guillou S."/>
            <person name="Cros-Aarteil S."/>
            <person name="Calhoun S."/>
            <person name="Haridas S."/>
            <person name="Kuo A."/>
            <person name="Mondo S."/>
            <person name="Pangilinan J."/>
            <person name="Riley R."/>
            <person name="LaButti K."/>
            <person name="Andreopoulos B."/>
            <person name="Lipzen A."/>
            <person name="Chen C."/>
            <person name="Yan M."/>
            <person name="Daum C."/>
            <person name="Ng V."/>
            <person name="Clum A."/>
            <person name="Steindorff A."/>
            <person name="Ohm R.A."/>
            <person name="Martin F."/>
            <person name="Silar P."/>
            <person name="Natvig D.O."/>
            <person name="Lalanne C."/>
            <person name="Gautier V."/>
            <person name="Ament-Velasquez S.L."/>
            <person name="Kruys A."/>
            <person name="Hutchinson M.I."/>
            <person name="Powell A.J."/>
            <person name="Barry K."/>
            <person name="Miller A.N."/>
            <person name="Grigoriev I.V."/>
            <person name="Debuchy R."/>
            <person name="Gladieux P."/>
            <person name="Hiltunen Thoren M."/>
            <person name="Johannesson H."/>
        </authorList>
    </citation>
    <scope>NUCLEOTIDE SEQUENCE</scope>
    <source>
        <strain evidence="1">PSN293</strain>
    </source>
</reference>
<keyword evidence="2" id="KW-1185">Reference proteome</keyword>
<protein>
    <submittedName>
        <fullName evidence="1">Uncharacterized protein</fullName>
    </submittedName>
</protein>
<name>A0AAN7B2R4_9PEZI</name>
<comment type="caution">
    <text evidence="1">The sequence shown here is derived from an EMBL/GenBank/DDBJ whole genome shotgun (WGS) entry which is preliminary data.</text>
</comment>
<dbReference type="InterPro" id="IPR046670">
    <property type="entry name" value="DUF6540"/>
</dbReference>
<proteinExistence type="predicted"/>
<evidence type="ECO:0000313" key="2">
    <source>
        <dbReference type="Proteomes" id="UP001301769"/>
    </source>
</evidence>
<gene>
    <name evidence="1" type="ORF">QBC37DRAFT_297302</name>
</gene>
<evidence type="ECO:0000313" key="1">
    <source>
        <dbReference type="EMBL" id="KAK4208119.1"/>
    </source>
</evidence>
<dbReference type="AlphaFoldDB" id="A0AAN7B2R4"/>
<dbReference type="Proteomes" id="UP001301769">
    <property type="component" value="Unassembled WGS sequence"/>
</dbReference>
<dbReference type="EMBL" id="MU858257">
    <property type="protein sequence ID" value="KAK4208119.1"/>
    <property type="molecule type" value="Genomic_DNA"/>
</dbReference>
<accession>A0AAN7B2R4</accession>
<organism evidence="1 2">
    <name type="scientific">Rhypophila decipiens</name>
    <dbReference type="NCBI Taxonomy" id="261697"/>
    <lineage>
        <taxon>Eukaryota</taxon>
        <taxon>Fungi</taxon>
        <taxon>Dikarya</taxon>
        <taxon>Ascomycota</taxon>
        <taxon>Pezizomycotina</taxon>
        <taxon>Sordariomycetes</taxon>
        <taxon>Sordariomycetidae</taxon>
        <taxon>Sordariales</taxon>
        <taxon>Naviculisporaceae</taxon>
        <taxon>Rhypophila</taxon>
    </lineage>
</organism>
<dbReference type="Pfam" id="PF20174">
    <property type="entry name" value="DUF6540"/>
    <property type="match status" value="1"/>
</dbReference>
<reference evidence="1" key="2">
    <citation type="submission" date="2023-05" db="EMBL/GenBank/DDBJ databases">
        <authorList>
            <consortium name="Lawrence Berkeley National Laboratory"/>
            <person name="Steindorff A."/>
            <person name="Hensen N."/>
            <person name="Bonometti L."/>
            <person name="Westerberg I."/>
            <person name="Brannstrom I.O."/>
            <person name="Guillou S."/>
            <person name="Cros-Aarteil S."/>
            <person name="Calhoun S."/>
            <person name="Haridas S."/>
            <person name="Kuo A."/>
            <person name="Mondo S."/>
            <person name="Pangilinan J."/>
            <person name="Riley R."/>
            <person name="Labutti K."/>
            <person name="Andreopoulos B."/>
            <person name="Lipzen A."/>
            <person name="Chen C."/>
            <person name="Yanf M."/>
            <person name="Daum C."/>
            <person name="Ng V."/>
            <person name="Clum A."/>
            <person name="Ohm R."/>
            <person name="Martin F."/>
            <person name="Silar P."/>
            <person name="Natvig D."/>
            <person name="Lalanne C."/>
            <person name="Gautier V."/>
            <person name="Ament-Velasquez S.L."/>
            <person name="Kruys A."/>
            <person name="Hutchinson M.I."/>
            <person name="Powell A.J."/>
            <person name="Barry K."/>
            <person name="Miller A.N."/>
            <person name="Grigoriev I.V."/>
            <person name="Debuchy R."/>
            <person name="Gladieux P."/>
            <person name="Thoren M.H."/>
            <person name="Johannesson H."/>
        </authorList>
    </citation>
    <scope>NUCLEOTIDE SEQUENCE</scope>
    <source>
        <strain evidence="1">PSN293</strain>
    </source>
</reference>